<dbReference type="EMBL" id="JANBUP010003063">
    <property type="protein sequence ID" value="KAJ2797998.1"/>
    <property type="molecule type" value="Genomic_DNA"/>
</dbReference>
<comment type="caution">
    <text evidence="1">The sequence shown here is derived from an EMBL/GenBank/DDBJ whole genome shotgun (WGS) entry which is preliminary data.</text>
</comment>
<reference evidence="1" key="1">
    <citation type="submission" date="2022-07" db="EMBL/GenBank/DDBJ databases">
        <title>Phylogenomic reconstructions and comparative analyses of Kickxellomycotina fungi.</title>
        <authorList>
            <person name="Reynolds N.K."/>
            <person name="Stajich J.E."/>
            <person name="Barry K."/>
            <person name="Grigoriev I.V."/>
            <person name="Crous P."/>
            <person name="Smith M.E."/>
        </authorList>
    </citation>
    <scope>NUCLEOTIDE SEQUENCE</scope>
    <source>
        <strain evidence="1">CBS 102833</strain>
    </source>
</reference>
<evidence type="ECO:0000313" key="1">
    <source>
        <dbReference type="EMBL" id="KAJ2797998.1"/>
    </source>
</evidence>
<protein>
    <submittedName>
        <fullName evidence="1">Uncharacterized protein</fullName>
    </submittedName>
</protein>
<gene>
    <name evidence="1" type="ORF">H4S07_005804</name>
</gene>
<accession>A0ACC1KZP5</accession>
<evidence type="ECO:0000313" key="2">
    <source>
        <dbReference type="Proteomes" id="UP001140096"/>
    </source>
</evidence>
<proteinExistence type="predicted"/>
<dbReference type="Proteomes" id="UP001140096">
    <property type="component" value="Unassembled WGS sequence"/>
</dbReference>
<keyword evidence="2" id="KW-1185">Reference proteome</keyword>
<organism evidence="1 2">
    <name type="scientific">Coemansia furcata</name>
    <dbReference type="NCBI Taxonomy" id="417177"/>
    <lineage>
        <taxon>Eukaryota</taxon>
        <taxon>Fungi</taxon>
        <taxon>Fungi incertae sedis</taxon>
        <taxon>Zoopagomycota</taxon>
        <taxon>Kickxellomycotina</taxon>
        <taxon>Kickxellomycetes</taxon>
        <taxon>Kickxellales</taxon>
        <taxon>Kickxellaceae</taxon>
        <taxon>Coemansia</taxon>
    </lineage>
</organism>
<name>A0ACC1KZP5_9FUNG</name>
<feature type="non-terminal residue" evidence="1">
    <location>
        <position position="1"/>
    </location>
</feature>
<sequence>NDNSTQLDQERQQRALVEAERNEQAEEITRLRAQLDGAQKKLVASLENPQPTSDAGDVARIAELEQQLSTLKLEGSQHEVNWQSQRDELQKKLANAEKQVVKAAAAGRNTNKKKEQQQATELVTLENDVKAKDELIAKLTAQVSELSEKTKQLGLVDELKERLAGLEKEQEDLLVYLADQEQQAKENRAKLRGYGEAIPPSDDEGEGDDDE</sequence>
<feature type="non-terminal residue" evidence="1">
    <location>
        <position position="211"/>
    </location>
</feature>